<dbReference type="InterPro" id="IPR036047">
    <property type="entry name" value="F-box-like_dom_sf"/>
</dbReference>
<dbReference type="AlphaFoldDB" id="A0A167KG55"/>
<dbReference type="Gene3D" id="3.80.10.10">
    <property type="entry name" value="Ribonuclease Inhibitor"/>
    <property type="match status" value="1"/>
</dbReference>
<keyword evidence="3" id="KW-1185">Reference proteome</keyword>
<name>A0A167KG55_CALVF</name>
<feature type="domain" description="F-box" evidence="1">
    <location>
        <begin position="2"/>
        <end position="47"/>
    </location>
</feature>
<evidence type="ECO:0000313" key="3">
    <source>
        <dbReference type="Proteomes" id="UP000076738"/>
    </source>
</evidence>
<dbReference type="InterPro" id="IPR001810">
    <property type="entry name" value="F-box_dom"/>
</dbReference>
<gene>
    <name evidence="2" type="ORF">CALVIDRAFT_538738</name>
</gene>
<dbReference type="OrthoDB" id="2585512at2759"/>
<dbReference type="Gene3D" id="1.20.1280.50">
    <property type="match status" value="1"/>
</dbReference>
<dbReference type="SUPFAM" id="SSF52047">
    <property type="entry name" value="RNI-like"/>
    <property type="match status" value="1"/>
</dbReference>
<sequence length="501" mass="56243">MSTTFNDLPPELLVPILSPLPESSIVRCARVSREWNAFATPVLYRRVAVYSWNKNAKTRAAALMRTLAQRPDIARWVKHIDVRDFYRDFEFLTGQEEEREEVYEHCDRGLANCLNLESCVWPRHGTLTTSMILALSRLPRLERLELNAKSGTYEPADLVRIRQIRALGLTMPDKPAVDVLQRWFQAISDAGREDGEEGGLRDLRVICQSTNYIGDSMLARLAPYLTRLETFHLLGCPKADHVGVAAVLKVCSSTIRHLSLENVSLNFDLAELAMGIELPRLESLTLTLPTPPTPHEPFLKGLLQLTAASPLAALTLSLPATVAPPSTSLVLYNPSVAQQNTAPQPREYPHFTTEFARKLAQQHASTFRKLAITRLPTPLEAVETICAYCRKIETLIIPVHQFDWPRLAAAISASSLPYLRTLHMSYPTSPRIRPFIRHELVAVTVLTELAASCSLTLEQIGQINKVYEVVRKWDKGTDTTSVVLDRWLGPQFPEAFQVVRA</sequence>
<dbReference type="InterPro" id="IPR032675">
    <property type="entry name" value="LRR_dom_sf"/>
</dbReference>
<organism evidence="2 3">
    <name type="scientific">Calocera viscosa (strain TUFC12733)</name>
    <dbReference type="NCBI Taxonomy" id="1330018"/>
    <lineage>
        <taxon>Eukaryota</taxon>
        <taxon>Fungi</taxon>
        <taxon>Dikarya</taxon>
        <taxon>Basidiomycota</taxon>
        <taxon>Agaricomycotina</taxon>
        <taxon>Dacrymycetes</taxon>
        <taxon>Dacrymycetales</taxon>
        <taxon>Dacrymycetaceae</taxon>
        <taxon>Calocera</taxon>
    </lineage>
</organism>
<proteinExistence type="predicted"/>
<accession>A0A167KG55</accession>
<dbReference type="Pfam" id="PF12937">
    <property type="entry name" value="F-box-like"/>
    <property type="match status" value="1"/>
</dbReference>
<dbReference type="STRING" id="1330018.A0A167KG55"/>
<dbReference type="CDD" id="cd09917">
    <property type="entry name" value="F-box_SF"/>
    <property type="match status" value="1"/>
</dbReference>
<reference evidence="2 3" key="1">
    <citation type="journal article" date="2016" name="Mol. Biol. Evol.">
        <title>Comparative Genomics of Early-Diverging Mushroom-Forming Fungi Provides Insights into the Origins of Lignocellulose Decay Capabilities.</title>
        <authorList>
            <person name="Nagy L.G."/>
            <person name="Riley R."/>
            <person name="Tritt A."/>
            <person name="Adam C."/>
            <person name="Daum C."/>
            <person name="Floudas D."/>
            <person name="Sun H."/>
            <person name="Yadav J.S."/>
            <person name="Pangilinan J."/>
            <person name="Larsson K.H."/>
            <person name="Matsuura K."/>
            <person name="Barry K."/>
            <person name="Labutti K."/>
            <person name="Kuo R."/>
            <person name="Ohm R.A."/>
            <person name="Bhattacharya S.S."/>
            <person name="Shirouzu T."/>
            <person name="Yoshinaga Y."/>
            <person name="Martin F.M."/>
            <person name="Grigoriev I.V."/>
            <person name="Hibbett D.S."/>
        </authorList>
    </citation>
    <scope>NUCLEOTIDE SEQUENCE [LARGE SCALE GENOMIC DNA]</scope>
    <source>
        <strain evidence="2 3">TUFC12733</strain>
    </source>
</reference>
<dbReference type="PROSITE" id="PS50181">
    <property type="entry name" value="FBOX"/>
    <property type="match status" value="1"/>
</dbReference>
<dbReference type="EMBL" id="KV417293">
    <property type="protein sequence ID" value="KZO94616.1"/>
    <property type="molecule type" value="Genomic_DNA"/>
</dbReference>
<dbReference type="SUPFAM" id="SSF81383">
    <property type="entry name" value="F-box domain"/>
    <property type="match status" value="1"/>
</dbReference>
<dbReference type="Proteomes" id="UP000076738">
    <property type="component" value="Unassembled WGS sequence"/>
</dbReference>
<evidence type="ECO:0000313" key="2">
    <source>
        <dbReference type="EMBL" id="KZO94616.1"/>
    </source>
</evidence>
<evidence type="ECO:0000259" key="1">
    <source>
        <dbReference type="PROSITE" id="PS50181"/>
    </source>
</evidence>
<protein>
    <recommendedName>
        <fullName evidence="1">F-box domain-containing protein</fullName>
    </recommendedName>
</protein>